<accession>A0A485L7Z9</accession>
<dbReference type="Proteomes" id="UP000332933">
    <property type="component" value="Unassembled WGS sequence"/>
</dbReference>
<feature type="domain" description="BTB" evidence="1">
    <location>
        <begin position="33"/>
        <end position="97"/>
    </location>
</feature>
<name>A0A485L7Z9_9STRA</name>
<dbReference type="InterPro" id="IPR003131">
    <property type="entry name" value="T1-type_BTB"/>
</dbReference>
<reference evidence="3 4" key="1">
    <citation type="submission" date="2019-03" db="EMBL/GenBank/DDBJ databases">
        <authorList>
            <person name="Gaulin E."/>
            <person name="Dumas B."/>
        </authorList>
    </citation>
    <scope>NUCLEOTIDE SEQUENCE [LARGE SCALE GENOMIC DNA]</scope>
    <source>
        <strain evidence="3">CBS 568.67</strain>
    </source>
</reference>
<dbReference type="GO" id="GO:0051260">
    <property type="term" value="P:protein homooligomerization"/>
    <property type="evidence" value="ECO:0007669"/>
    <property type="project" value="InterPro"/>
</dbReference>
<dbReference type="PROSITE" id="PS50097">
    <property type="entry name" value="BTB"/>
    <property type="match status" value="1"/>
</dbReference>
<reference evidence="2" key="2">
    <citation type="submission" date="2019-06" db="EMBL/GenBank/DDBJ databases">
        <title>Genomics analysis of Aphanomyces spp. identifies a new class of oomycete effector associated with host adaptation.</title>
        <authorList>
            <person name="Gaulin E."/>
        </authorList>
    </citation>
    <scope>NUCLEOTIDE SEQUENCE</scope>
    <source>
        <strain evidence="2">CBS 578.67</strain>
    </source>
</reference>
<proteinExistence type="predicted"/>
<keyword evidence="4" id="KW-1185">Reference proteome</keyword>
<evidence type="ECO:0000313" key="4">
    <source>
        <dbReference type="Proteomes" id="UP000332933"/>
    </source>
</evidence>
<dbReference type="AlphaFoldDB" id="A0A485L7Z9"/>
<evidence type="ECO:0000313" key="3">
    <source>
        <dbReference type="EMBL" id="VFT94230.1"/>
    </source>
</evidence>
<dbReference type="InterPro" id="IPR000210">
    <property type="entry name" value="BTB/POZ_dom"/>
</dbReference>
<gene>
    <name evidence="3" type="primary">Aste57867_17477</name>
    <name evidence="2" type="ORF">As57867_017417</name>
    <name evidence="3" type="ORF">ASTE57867_17477</name>
</gene>
<evidence type="ECO:0000259" key="1">
    <source>
        <dbReference type="PROSITE" id="PS50097"/>
    </source>
</evidence>
<dbReference type="EMBL" id="CAADRA010006191">
    <property type="protein sequence ID" value="VFT94230.1"/>
    <property type="molecule type" value="Genomic_DNA"/>
</dbReference>
<dbReference type="SUPFAM" id="SSF54695">
    <property type="entry name" value="POZ domain"/>
    <property type="match status" value="1"/>
</dbReference>
<dbReference type="Gene3D" id="3.30.710.10">
    <property type="entry name" value="Potassium Channel Kv1.1, Chain A"/>
    <property type="match status" value="1"/>
</dbReference>
<sequence length="252" mass="28258">MATDENKAQEAIPPKLLKQWEGTVTLSHAHSSHLAQLDVRGTRFVTSRATLLAAETSYFCFMLQSTTHGGPYFLDVDPTHFHRVLCFLHHGRFSFDGLNAWECRELRATAKFLHLAIPDLTPWAWAPPLSGKGLSLTEGNSVLTFAGRGIVVGDGLVYSFRVRISDRIRRDIYIGFTPATVNGRLPSGPDCPMEPNRRGFYVYLPNWTLFGPGDAFGRPQQVPHSYIHSNSNFCLYMFDLSVALDDDNTMCF</sequence>
<dbReference type="OrthoDB" id="6077599at2759"/>
<evidence type="ECO:0000313" key="2">
    <source>
        <dbReference type="EMBL" id="KAF0691255.1"/>
    </source>
</evidence>
<dbReference type="InterPro" id="IPR011333">
    <property type="entry name" value="SKP1/BTB/POZ_sf"/>
</dbReference>
<protein>
    <submittedName>
        <fullName evidence="3">Aste57867_17477 protein</fullName>
    </submittedName>
</protein>
<organism evidence="3 4">
    <name type="scientific">Aphanomyces stellatus</name>
    <dbReference type="NCBI Taxonomy" id="120398"/>
    <lineage>
        <taxon>Eukaryota</taxon>
        <taxon>Sar</taxon>
        <taxon>Stramenopiles</taxon>
        <taxon>Oomycota</taxon>
        <taxon>Saprolegniomycetes</taxon>
        <taxon>Saprolegniales</taxon>
        <taxon>Verrucalvaceae</taxon>
        <taxon>Aphanomyces</taxon>
    </lineage>
</organism>
<dbReference type="Pfam" id="PF02214">
    <property type="entry name" value="BTB_2"/>
    <property type="match status" value="1"/>
</dbReference>
<dbReference type="EMBL" id="VJMH01006170">
    <property type="protein sequence ID" value="KAF0691255.1"/>
    <property type="molecule type" value="Genomic_DNA"/>
</dbReference>